<gene>
    <name evidence="2" type="ORF">IAA60_04540</name>
</gene>
<feature type="domain" description="HicB-like antitoxin of toxin-antitoxin system" evidence="1">
    <location>
        <begin position="4"/>
        <end position="105"/>
    </location>
</feature>
<dbReference type="Proteomes" id="UP000824165">
    <property type="component" value="Unassembled WGS sequence"/>
</dbReference>
<dbReference type="InterPro" id="IPR031807">
    <property type="entry name" value="HicB-like"/>
</dbReference>
<evidence type="ECO:0000313" key="3">
    <source>
        <dbReference type="Proteomes" id="UP000824165"/>
    </source>
</evidence>
<evidence type="ECO:0000313" key="2">
    <source>
        <dbReference type="EMBL" id="HIT85160.1"/>
    </source>
</evidence>
<evidence type="ECO:0000259" key="1">
    <source>
        <dbReference type="Pfam" id="PF15919"/>
    </source>
</evidence>
<comment type="caution">
    <text evidence="2">The sequence shown here is derived from an EMBL/GenBank/DDBJ whole genome shotgun (WGS) entry which is preliminary data.</text>
</comment>
<protein>
    <submittedName>
        <fullName evidence="2">Type II toxin-antitoxin system HicB family antitoxin</fullName>
    </submittedName>
</protein>
<name>A0A9D1H2I9_9FIRM</name>
<reference evidence="2" key="2">
    <citation type="journal article" date="2021" name="PeerJ">
        <title>Extensive microbial diversity within the chicken gut microbiome revealed by metagenomics and culture.</title>
        <authorList>
            <person name="Gilroy R."/>
            <person name="Ravi A."/>
            <person name="Getino M."/>
            <person name="Pursley I."/>
            <person name="Horton D.L."/>
            <person name="Alikhan N.F."/>
            <person name="Baker D."/>
            <person name="Gharbi K."/>
            <person name="Hall N."/>
            <person name="Watson M."/>
            <person name="Adriaenssens E.M."/>
            <person name="Foster-Nyarko E."/>
            <person name="Jarju S."/>
            <person name="Secka A."/>
            <person name="Antonio M."/>
            <person name="Oren A."/>
            <person name="Chaudhuri R.R."/>
            <person name="La Ragione R."/>
            <person name="Hildebrand F."/>
            <person name="Pallen M.J."/>
        </authorList>
    </citation>
    <scope>NUCLEOTIDE SEQUENCE</scope>
    <source>
        <strain evidence="2">CHK181-108</strain>
    </source>
</reference>
<dbReference type="AlphaFoldDB" id="A0A9D1H2I9"/>
<dbReference type="EMBL" id="DVLU01000040">
    <property type="protein sequence ID" value="HIT85160.1"/>
    <property type="molecule type" value="Genomic_DNA"/>
</dbReference>
<dbReference type="Pfam" id="PF15919">
    <property type="entry name" value="HicB_lk_antitox"/>
    <property type="match status" value="1"/>
</dbReference>
<dbReference type="Gene3D" id="3.30.160.250">
    <property type="match status" value="1"/>
</dbReference>
<sequence length="127" mass="14229">MLFYPAVFHEDTDGVWAEFPDLPGCQTYGENLEECVAQAGEALGLYAESVLERGLKLPEATKANNISATGKNSFVMVIYCDLNKYMNDTKAVKKTLTIPNWLNERAMRSNINFSETLKNALIDKVCR</sequence>
<dbReference type="InterPro" id="IPR035069">
    <property type="entry name" value="TTHA1013/TTHA0281-like"/>
</dbReference>
<accession>A0A9D1H2I9</accession>
<organism evidence="2 3">
    <name type="scientific">Candidatus Ornithomonoglobus intestinigallinarum</name>
    <dbReference type="NCBI Taxonomy" id="2840894"/>
    <lineage>
        <taxon>Bacteria</taxon>
        <taxon>Bacillati</taxon>
        <taxon>Bacillota</taxon>
        <taxon>Clostridia</taxon>
        <taxon>Candidatus Ornithomonoglobus</taxon>
    </lineage>
</organism>
<dbReference type="SUPFAM" id="SSF143100">
    <property type="entry name" value="TTHA1013/TTHA0281-like"/>
    <property type="match status" value="1"/>
</dbReference>
<reference evidence="2" key="1">
    <citation type="submission" date="2020-10" db="EMBL/GenBank/DDBJ databases">
        <authorList>
            <person name="Gilroy R."/>
        </authorList>
    </citation>
    <scope>NUCLEOTIDE SEQUENCE</scope>
    <source>
        <strain evidence="2">CHK181-108</strain>
    </source>
</reference>
<proteinExistence type="predicted"/>